<evidence type="ECO:0000313" key="2">
    <source>
        <dbReference type="EMBL" id="SCY91447.1"/>
    </source>
</evidence>
<dbReference type="RefSeq" id="WP_091145670.1">
    <property type="nucleotide sequence ID" value="NZ_FMVF01000016.1"/>
</dbReference>
<evidence type="ECO:0000313" key="3">
    <source>
        <dbReference type="Proteomes" id="UP000199354"/>
    </source>
</evidence>
<dbReference type="InterPro" id="IPR011250">
    <property type="entry name" value="OMP/PagP_B-barrel"/>
</dbReference>
<proteinExistence type="predicted"/>
<dbReference type="EMBL" id="FMVF01000016">
    <property type="protein sequence ID" value="SCY91447.1"/>
    <property type="molecule type" value="Genomic_DNA"/>
</dbReference>
<feature type="signal peptide" evidence="1">
    <location>
        <begin position="1"/>
        <end position="18"/>
    </location>
</feature>
<dbReference type="OrthoDB" id="952167at2"/>
<protein>
    <submittedName>
        <fullName evidence="2">Outer membrane protein beta-barrel domain-containing protein</fullName>
    </submittedName>
</protein>
<keyword evidence="1" id="KW-0732">Signal</keyword>
<sequence length="203" mass="21919">MKKTLIIAALAFFGMANAQKGTILVGGNVYYNTGKNSVGPNENKSNYFEFAPMVGYQFTDKWTAGIVGGIASQKNENTSNLNPASNTEQKQNDFKIGAFGRYTIPLGETFAAFAQLEAGYQGRKDEDTSFNGFFSTTTTSKASGFFVGITPALFINMNKGFGLNFGIGGIGYETLNYDNNGGDFSQFNISFGQSFNIGISKNF</sequence>
<dbReference type="STRING" id="490189.SAMN02927903_02882"/>
<accession>A0A1G5JSY4</accession>
<organism evidence="2 3">
    <name type="scientific">Flavobacterium caeni</name>
    <dbReference type="NCBI Taxonomy" id="490189"/>
    <lineage>
        <taxon>Bacteria</taxon>
        <taxon>Pseudomonadati</taxon>
        <taxon>Bacteroidota</taxon>
        <taxon>Flavobacteriia</taxon>
        <taxon>Flavobacteriales</taxon>
        <taxon>Flavobacteriaceae</taxon>
        <taxon>Flavobacterium</taxon>
    </lineage>
</organism>
<name>A0A1G5JSY4_9FLAO</name>
<dbReference type="AlphaFoldDB" id="A0A1G5JSY4"/>
<feature type="chain" id="PRO_5011752169" evidence="1">
    <location>
        <begin position="19"/>
        <end position="203"/>
    </location>
</feature>
<evidence type="ECO:0000256" key="1">
    <source>
        <dbReference type="SAM" id="SignalP"/>
    </source>
</evidence>
<dbReference type="SUPFAM" id="SSF56925">
    <property type="entry name" value="OMPA-like"/>
    <property type="match status" value="1"/>
</dbReference>
<reference evidence="2 3" key="1">
    <citation type="submission" date="2016-10" db="EMBL/GenBank/DDBJ databases">
        <authorList>
            <person name="de Groot N.N."/>
        </authorList>
    </citation>
    <scope>NUCLEOTIDE SEQUENCE [LARGE SCALE GENOMIC DNA]</scope>
    <source>
        <strain evidence="2 3">CGMCC 1.7031</strain>
    </source>
</reference>
<keyword evidence="3" id="KW-1185">Reference proteome</keyword>
<gene>
    <name evidence="2" type="ORF">SAMN02927903_02882</name>
</gene>
<dbReference type="Proteomes" id="UP000199354">
    <property type="component" value="Unassembled WGS sequence"/>
</dbReference>